<protein>
    <recommendedName>
        <fullName evidence="3">PD(D/E)XK endonuclease domain-containing protein</fullName>
    </recommendedName>
</protein>
<dbReference type="AlphaFoldDB" id="A0A217EZ04"/>
<name>A0A217EZ04_9SPHN</name>
<accession>A0A217EZ04</accession>
<evidence type="ECO:0000313" key="2">
    <source>
        <dbReference type="Proteomes" id="UP000195807"/>
    </source>
</evidence>
<organism evidence="1 2">
    <name type="scientific">Croceicoccus marinus</name>
    <dbReference type="NCBI Taxonomy" id="450378"/>
    <lineage>
        <taxon>Bacteria</taxon>
        <taxon>Pseudomonadati</taxon>
        <taxon>Pseudomonadota</taxon>
        <taxon>Alphaproteobacteria</taxon>
        <taxon>Sphingomonadales</taxon>
        <taxon>Erythrobacteraceae</taxon>
        <taxon>Croceicoccus</taxon>
    </lineage>
</organism>
<dbReference type="InterPro" id="IPR011856">
    <property type="entry name" value="tRNA_endonuc-like_dom_sf"/>
</dbReference>
<dbReference type="KEGG" id="cman:A9D14_18660"/>
<sequence length="143" mass="16223">MSRYRSQVREAINRNTVISLALEQDFNAFLPVYDGGVDFILYRESDGVIRKVQLKSRWTIDRNYVGRDIWIAFPHSDDWYLMPHDEMVAQAEAEGITKTASWIDGGACSKPRPTLETIGSWWTWRMAEIAGVADAAAAQAPDK</sequence>
<dbReference type="Proteomes" id="UP000195807">
    <property type="component" value="Plasmid pCME4A9II"/>
</dbReference>
<dbReference type="GO" id="GO:0003676">
    <property type="term" value="F:nucleic acid binding"/>
    <property type="evidence" value="ECO:0007669"/>
    <property type="project" value="InterPro"/>
</dbReference>
<evidence type="ECO:0000313" key="1">
    <source>
        <dbReference type="EMBL" id="ARU18368.1"/>
    </source>
</evidence>
<proteinExistence type="predicted"/>
<geneLocation type="plasmid" evidence="2">
    <name>pcme4a9ii</name>
</geneLocation>
<evidence type="ECO:0008006" key="3">
    <source>
        <dbReference type="Google" id="ProtNLM"/>
    </source>
</evidence>
<reference evidence="1 2" key="1">
    <citation type="submission" date="2017-01" db="EMBL/GenBank/DDBJ databases">
        <title>Complete genome sequence of esterase-producing bacterium Croceicoccus marinus E4A9.</title>
        <authorList>
            <person name="Wu Y.-H."/>
            <person name="Cheng H."/>
            <person name="Xu L."/>
            <person name="Huo Y.-Y."/>
            <person name="Wang C.-S."/>
            <person name="Xu X.-W."/>
        </authorList>
    </citation>
    <scope>NUCLEOTIDE SEQUENCE [LARGE SCALE GENOMIC DNA]</scope>
    <source>
        <strain evidence="1 2">E4A9</strain>
        <plasmid evidence="2">Plasmid pcme4a9ii</plasmid>
    </source>
</reference>
<dbReference type="STRING" id="450378.GCA_001661675_03748"/>
<keyword evidence="1" id="KW-0614">Plasmid</keyword>
<gene>
    <name evidence="1" type="ORF">A9D14_18660</name>
</gene>
<dbReference type="Gene3D" id="3.40.1350.10">
    <property type="match status" value="1"/>
</dbReference>
<keyword evidence="2" id="KW-1185">Reference proteome</keyword>
<dbReference type="EMBL" id="CP019604">
    <property type="protein sequence ID" value="ARU18368.1"/>
    <property type="molecule type" value="Genomic_DNA"/>
</dbReference>